<dbReference type="RefSeq" id="WP_271171776.1">
    <property type="nucleotide sequence ID" value="NZ_BSEJ01000001.1"/>
</dbReference>
<comment type="caution">
    <text evidence="1">The sequence shown here is derived from an EMBL/GenBank/DDBJ whole genome shotgun (WGS) entry which is preliminary data.</text>
</comment>
<sequence length="62" mass="6767">MKKLLWFLLGIGGGLVVAHLMNKDPRGHELLAAIDARIDEFTERMSDAYNAEAARRGAAVDA</sequence>
<gene>
    <name evidence="1" type="ORF">GCM10017576_01720</name>
</gene>
<evidence type="ECO:0000313" key="2">
    <source>
        <dbReference type="Proteomes" id="UP001142462"/>
    </source>
</evidence>
<dbReference type="EMBL" id="BSEJ01000001">
    <property type="protein sequence ID" value="GLJ60043.1"/>
    <property type="molecule type" value="Genomic_DNA"/>
</dbReference>
<protein>
    <submittedName>
        <fullName evidence="1">Uncharacterized protein</fullName>
    </submittedName>
</protein>
<keyword evidence="2" id="KW-1185">Reference proteome</keyword>
<proteinExistence type="predicted"/>
<organism evidence="1 2">
    <name type="scientific">Microbacterium barkeri</name>
    <dbReference type="NCBI Taxonomy" id="33917"/>
    <lineage>
        <taxon>Bacteria</taxon>
        <taxon>Bacillati</taxon>
        <taxon>Actinomycetota</taxon>
        <taxon>Actinomycetes</taxon>
        <taxon>Micrococcales</taxon>
        <taxon>Microbacteriaceae</taxon>
        <taxon>Microbacterium</taxon>
    </lineage>
</organism>
<dbReference type="AlphaFoldDB" id="A0A9W6LVD7"/>
<accession>A0A9W6LVD7</accession>
<reference evidence="1" key="2">
    <citation type="submission" date="2023-01" db="EMBL/GenBank/DDBJ databases">
        <authorList>
            <person name="Sun Q."/>
            <person name="Evtushenko L."/>
        </authorList>
    </citation>
    <scope>NUCLEOTIDE SEQUENCE</scope>
    <source>
        <strain evidence="1">VKM Ac-1020</strain>
    </source>
</reference>
<dbReference type="Proteomes" id="UP001142462">
    <property type="component" value="Unassembled WGS sequence"/>
</dbReference>
<name>A0A9W6LVD7_9MICO</name>
<evidence type="ECO:0000313" key="1">
    <source>
        <dbReference type="EMBL" id="GLJ60043.1"/>
    </source>
</evidence>
<reference evidence="1" key="1">
    <citation type="journal article" date="2014" name="Int. J. Syst. Evol. Microbiol.">
        <title>Complete genome sequence of Corynebacterium casei LMG S-19264T (=DSM 44701T), isolated from a smear-ripened cheese.</title>
        <authorList>
            <consortium name="US DOE Joint Genome Institute (JGI-PGF)"/>
            <person name="Walter F."/>
            <person name="Albersmeier A."/>
            <person name="Kalinowski J."/>
            <person name="Ruckert C."/>
        </authorList>
    </citation>
    <scope>NUCLEOTIDE SEQUENCE</scope>
    <source>
        <strain evidence="1">VKM Ac-1020</strain>
    </source>
</reference>